<proteinExistence type="inferred from homology"/>
<dbReference type="Proteomes" id="UP000004508">
    <property type="component" value="Unassembled WGS sequence"/>
</dbReference>
<dbReference type="Pfam" id="PF00005">
    <property type="entry name" value="ABC_tran"/>
    <property type="match status" value="1"/>
</dbReference>
<protein>
    <submittedName>
        <fullName evidence="10">ABC transporter related protein</fullName>
    </submittedName>
</protein>
<evidence type="ECO:0000313" key="11">
    <source>
        <dbReference type="Proteomes" id="UP000004508"/>
    </source>
</evidence>
<dbReference type="InterPro" id="IPR017871">
    <property type="entry name" value="ABC_transporter-like_CS"/>
</dbReference>
<name>D6U3C6_KTERA</name>
<accession>D6U3C6</accession>
<evidence type="ECO:0000256" key="7">
    <source>
        <dbReference type="ARBA" id="ARBA00022967"/>
    </source>
</evidence>
<sequence length="322" mass="35572">MSEMTQTASSVLQASASGVMLEARELVKRYRQRTAVNGVSFQVPHGEIFGLLGPNGAGKTTTLEMIEGIRKPDSGTAILAGLDIRHRKNAVQRLIGVQLQATTLFPELTLLETLTFFRSLYPTGRDPRQLLSEVHLEEKAKARPQDLSGGQRQRLALALALVNDPQILFLDEPTASLDPQSRRMLWDIVLALKEQGTTIMLTTHFMDEAQILCDRIAIMDNGEIIALDTAAHLIDRLGAQATIDCKLNSHTVAADLETLPAVTKIRQSAEHFVIFTAEMQPTLEALLQYANQRGITLTELQVSTPTLEDVFLELTGRQLRPE</sequence>
<dbReference type="InterPro" id="IPR025302">
    <property type="entry name" value="DrrA1/2-like_C"/>
</dbReference>
<dbReference type="SMART" id="SM00382">
    <property type="entry name" value="AAA"/>
    <property type="match status" value="1"/>
</dbReference>
<evidence type="ECO:0000256" key="5">
    <source>
        <dbReference type="ARBA" id="ARBA00022741"/>
    </source>
</evidence>
<dbReference type="GO" id="GO:0005524">
    <property type="term" value="F:ATP binding"/>
    <property type="evidence" value="ECO:0007669"/>
    <property type="project" value="UniProtKB-KW"/>
</dbReference>
<evidence type="ECO:0000256" key="6">
    <source>
        <dbReference type="ARBA" id="ARBA00022840"/>
    </source>
</evidence>
<dbReference type="InParanoid" id="D6U3C6"/>
<dbReference type="PROSITE" id="PS00211">
    <property type="entry name" value="ABC_TRANSPORTER_1"/>
    <property type="match status" value="1"/>
</dbReference>
<keyword evidence="4" id="KW-1003">Cell membrane</keyword>
<dbReference type="PROSITE" id="PS50893">
    <property type="entry name" value="ABC_TRANSPORTER_2"/>
    <property type="match status" value="1"/>
</dbReference>
<keyword evidence="11" id="KW-1185">Reference proteome</keyword>
<evidence type="ECO:0000256" key="8">
    <source>
        <dbReference type="ARBA" id="ARBA00023136"/>
    </source>
</evidence>
<comment type="similarity">
    <text evidence="2">Belongs to the ABC transporter superfamily.</text>
</comment>
<keyword evidence="8" id="KW-0472">Membrane</keyword>
<dbReference type="Gene3D" id="3.40.50.300">
    <property type="entry name" value="P-loop containing nucleotide triphosphate hydrolases"/>
    <property type="match status" value="1"/>
</dbReference>
<dbReference type="InterPro" id="IPR050763">
    <property type="entry name" value="ABC_transporter_ATP-binding"/>
</dbReference>
<dbReference type="EMBL" id="ADVG01000004">
    <property type="protein sequence ID" value="EFH81130.1"/>
    <property type="molecule type" value="Genomic_DNA"/>
</dbReference>
<keyword evidence="6" id="KW-0067">ATP-binding</keyword>
<dbReference type="eggNOG" id="COG1131">
    <property type="taxonomic scope" value="Bacteria"/>
</dbReference>
<keyword evidence="5" id="KW-0547">Nucleotide-binding</keyword>
<dbReference type="RefSeq" id="WP_007918325.1">
    <property type="nucleotide sequence ID" value="NZ_ADVG01000004.1"/>
</dbReference>
<evidence type="ECO:0000256" key="3">
    <source>
        <dbReference type="ARBA" id="ARBA00022448"/>
    </source>
</evidence>
<dbReference type="FunFam" id="3.40.50.300:FF:000589">
    <property type="entry name" value="ABC transporter, ATP-binding subunit"/>
    <property type="match status" value="1"/>
</dbReference>
<evidence type="ECO:0000256" key="1">
    <source>
        <dbReference type="ARBA" id="ARBA00004236"/>
    </source>
</evidence>
<feature type="domain" description="ABC transporter" evidence="9">
    <location>
        <begin position="21"/>
        <end position="246"/>
    </location>
</feature>
<evidence type="ECO:0000256" key="2">
    <source>
        <dbReference type="ARBA" id="ARBA00005417"/>
    </source>
</evidence>
<comment type="subcellular location">
    <subcellularLocation>
        <location evidence="1">Cell membrane</location>
    </subcellularLocation>
</comment>
<dbReference type="PANTHER" id="PTHR42711:SF5">
    <property type="entry name" value="ABC TRANSPORTER ATP-BINDING PROTEIN NATA"/>
    <property type="match status" value="1"/>
</dbReference>
<evidence type="ECO:0000256" key="4">
    <source>
        <dbReference type="ARBA" id="ARBA00022475"/>
    </source>
</evidence>
<dbReference type="STRING" id="485913.Krac_1821"/>
<organism evidence="10 11">
    <name type="scientific">Ktedonobacter racemifer DSM 44963</name>
    <dbReference type="NCBI Taxonomy" id="485913"/>
    <lineage>
        <taxon>Bacteria</taxon>
        <taxon>Bacillati</taxon>
        <taxon>Chloroflexota</taxon>
        <taxon>Ktedonobacteria</taxon>
        <taxon>Ktedonobacterales</taxon>
        <taxon>Ktedonobacteraceae</taxon>
        <taxon>Ktedonobacter</taxon>
    </lineage>
</organism>
<dbReference type="CDD" id="cd03263">
    <property type="entry name" value="ABC_subfamily_A"/>
    <property type="match status" value="1"/>
</dbReference>
<dbReference type="InterPro" id="IPR003593">
    <property type="entry name" value="AAA+_ATPase"/>
</dbReference>
<dbReference type="GO" id="GO:0016887">
    <property type="term" value="F:ATP hydrolysis activity"/>
    <property type="evidence" value="ECO:0007669"/>
    <property type="project" value="InterPro"/>
</dbReference>
<dbReference type="GO" id="GO:0005886">
    <property type="term" value="C:plasma membrane"/>
    <property type="evidence" value="ECO:0007669"/>
    <property type="project" value="UniProtKB-SubCell"/>
</dbReference>
<dbReference type="InterPro" id="IPR027417">
    <property type="entry name" value="P-loop_NTPase"/>
</dbReference>
<dbReference type="Pfam" id="PF13732">
    <property type="entry name" value="DrrA1-3_C"/>
    <property type="match status" value="1"/>
</dbReference>
<gene>
    <name evidence="10" type="ORF">Krac_1821</name>
</gene>
<dbReference type="AlphaFoldDB" id="D6U3C6"/>
<dbReference type="InterPro" id="IPR003439">
    <property type="entry name" value="ABC_transporter-like_ATP-bd"/>
</dbReference>
<dbReference type="PANTHER" id="PTHR42711">
    <property type="entry name" value="ABC TRANSPORTER ATP-BINDING PROTEIN"/>
    <property type="match status" value="1"/>
</dbReference>
<dbReference type="SUPFAM" id="SSF52540">
    <property type="entry name" value="P-loop containing nucleoside triphosphate hydrolases"/>
    <property type="match status" value="1"/>
</dbReference>
<keyword evidence="7" id="KW-1278">Translocase</keyword>
<evidence type="ECO:0000313" key="10">
    <source>
        <dbReference type="EMBL" id="EFH81130.1"/>
    </source>
</evidence>
<comment type="caution">
    <text evidence="10">The sequence shown here is derived from an EMBL/GenBank/DDBJ whole genome shotgun (WGS) entry which is preliminary data.</text>
</comment>
<evidence type="ECO:0000259" key="9">
    <source>
        <dbReference type="PROSITE" id="PS50893"/>
    </source>
</evidence>
<keyword evidence="3" id="KW-0813">Transport</keyword>
<reference evidence="10 11" key="1">
    <citation type="journal article" date="2011" name="Stand. Genomic Sci.">
        <title>Non-contiguous finished genome sequence and contextual data of the filamentous soil bacterium Ktedonobacter racemifer type strain (SOSP1-21).</title>
        <authorList>
            <person name="Chang Y.J."/>
            <person name="Land M."/>
            <person name="Hauser L."/>
            <person name="Chertkov O."/>
            <person name="Del Rio T.G."/>
            <person name="Nolan M."/>
            <person name="Copeland A."/>
            <person name="Tice H."/>
            <person name="Cheng J.F."/>
            <person name="Lucas S."/>
            <person name="Han C."/>
            <person name="Goodwin L."/>
            <person name="Pitluck S."/>
            <person name="Ivanova N."/>
            <person name="Ovchinikova G."/>
            <person name="Pati A."/>
            <person name="Chen A."/>
            <person name="Palaniappan K."/>
            <person name="Mavromatis K."/>
            <person name="Liolios K."/>
            <person name="Brettin T."/>
            <person name="Fiebig A."/>
            <person name="Rohde M."/>
            <person name="Abt B."/>
            <person name="Goker M."/>
            <person name="Detter J.C."/>
            <person name="Woyke T."/>
            <person name="Bristow J."/>
            <person name="Eisen J.A."/>
            <person name="Markowitz V."/>
            <person name="Hugenholtz P."/>
            <person name="Kyrpides N.C."/>
            <person name="Klenk H.P."/>
            <person name="Lapidus A."/>
        </authorList>
    </citation>
    <scope>NUCLEOTIDE SEQUENCE [LARGE SCALE GENOMIC DNA]</scope>
    <source>
        <strain evidence="11">DSM 44963</strain>
    </source>
</reference>